<dbReference type="EMBL" id="CP001147">
    <property type="protein sequence ID" value="ACI21032.1"/>
    <property type="molecule type" value="Genomic_DNA"/>
</dbReference>
<dbReference type="Proteomes" id="UP000000718">
    <property type="component" value="Chromosome"/>
</dbReference>
<sequence>MEIFYDSHFESASYEKWRIFLGCLRSLGMTGMAGKSSDSQMEINKKLFNKTLRELFYNPLENQ</sequence>
<reference evidence="1 2" key="2">
    <citation type="journal article" date="2015" name="Genome Announc.">
        <title>Genome Sequence of the Sulfate-Reducing Thermophilic Bacterium Thermodesulfovibrio yellowstonii Strain DSM 11347T (Phylum Nitrospirae).</title>
        <authorList>
            <person name="Bhatnagar S."/>
            <person name="Badger J.H."/>
            <person name="Madupu R."/>
            <person name="Khouri H.M."/>
            <person name="O'Connor E.M."/>
            <person name="Robb F.T."/>
            <person name="Ward N.L."/>
            <person name="Eisen J.A."/>
        </authorList>
    </citation>
    <scope>NUCLEOTIDE SEQUENCE [LARGE SCALE GENOMIC DNA]</scope>
    <source>
        <strain evidence="2">ATCC 51303 / DSM 11347 / YP87</strain>
    </source>
</reference>
<accession>B5YG59</accession>
<dbReference type="KEGG" id="tye:THEYE_A1459"/>
<name>B5YG59_THEYD</name>
<protein>
    <submittedName>
        <fullName evidence="1">Uncharacterized protein</fullName>
    </submittedName>
</protein>
<gene>
    <name evidence="1" type="ordered locus">THEYE_A1459</name>
</gene>
<evidence type="ECO:0000313" key="2">
    <source>
        <dbReference type="Proteomes" id="UP000000718"/>
    </source>
</evidence>
<dbReference type="STRING" id="289376.THEYE_A1459"/>
<organism evidence="1 2">
    <name type="scientific">Thermodesulfovibrio yellowstonii (strain ATCC 51303 / DSM 11347 / YP87)</name>
    <dbReference type="NCBI Taxonomy" id="289376"/>
    <lineage>
        <taxon>Bacteria</taxon>
        <taxon>Pseudomonadati</taxon>
        <taxon>Nitrospirota</taxon>
        <taxon>Thermodesulfovibrionia</taxon>
        <taxon>Thermodesulfovibrionales</taxon>
        <taxon>Thermodesulfovibrionaceae</taxon>
        <taxon>Thermodesulfovibrio</taxon>
    </lineage>
</organism>
<dbReference type="AlphaFoldDB" id="B5YG59"/>
<proteinExistence type="predicted"/>
<dbReference type="EnsemblBacteria" id="ACI21032">
    <property type="protein sequence ID" value="ACI21032"/>
    <property type="gene ID" value="THEYE_A1459"/>
</dbReference>
<reference evidence="2" key="1">
    <citation type="submission" date="2008-08" db="EMBL/GenBank/DDBJ databases">
        <title>The complete genome sequence of Thermodesulfovibrio yellowstonii strain ATCC 51303 / DSM 11347 / YP87.</title>
        <authorList>
            <person name="Dodson R.J."/>
            <person name="Durkin A.S."/>
            <person name="Wu M."/>
            <person name="Eisen J."/>
            <person name="Sutton G."/>
        </authorList>
    </citation>
    <scope>NUCLEOTIDE SEQUENCE [LARGE SCALE GENOMIC DNA]</scope>
    <source>
        <strain evidence="2">ATCC 51303 / DSM 11347 / YP87</strain>
    </source>
</reference>
<keyword evidence="2" id="KW-1185">Reference proteome</keyword>
<evidence type="ECO:0000313" key="1">
    <source>
        <dbReference type="EMBL" id="ACI21032.1"/>
    </source>
</evidence>
<dbReference type="InParanoid" id="B5YG59"/>
<dbReference type="HOGENOM" id="CLU_2884510_0_0_0"/>
<dbReference type="PATRIC" id="fig|289376.4.peg.1419"/>